<dbReference type="PANTHER" id="PTHR12899:SF3">
    <property type="entry name" value="LARGE RIBOSOMAL SUBUNIT PROTEIN UL18M"/>
    <property type="match status" value="1"/>
</dbReference>
<accession>A0A382GR23</accession>
<proteinExistence type="inferred from homology"/>
<evidence type="ECO:0000256" key="2">
    <source>
        <dbReference type="ARBA" id="ARBA00022730"/>
    </source>
</evidence>
<sequence>MRADKKRDLVKRRRWRIRKKVVGTVERPRMSVRFTNKNIYVQFIDDDAGNTLASVSTRAKSVDGLAANTAGAGEIGKLAGEAAKSAGIKTVVFDRSGARFHGKIKALADAAREAGISI</sequence>
<dbReference type="InterPro" id="IPR005484">
    <property type="entry name" value="Ribosomal_uL18_bac/plant/anim"/>
</dbReference>
<evidence type="ECO:0000256" key="4">
    <source>
        <dbReference type="ARBA" id="ARBA00022980"/>
    </source>
</evidence>
<name>A0A382GR23_9ZZZZ</name>
<evidence type="ECO:0000313" key="6">
    <source>
        <dbReference type="EMBL" id="SVB77580.1"/>
    </source>
</evidence>
<evidence type="ECO:0008006" key="7">
    <source>
        <dbReference type="Google" id="ProtNLM"/>
    </source>
</evidence>
<organism evidence="6">
    <name type="scientific">marine metagenome</name>
    <dbReference type="NCBI Taxonomy" id="408172"/>
    <lineage>
        <taxon>unclassified sequences</taxon>
        <taxon>metagenomes</taxon>
        <taxon>ecological metagenomes</taxon>
    </lineage>
</organism>
<dbReference type="CDD" id="cd00432">
    <property type="entry name" value="Ribosomal_L18_L5e"/>
    <property type="match status" value="1"/>
</dbReference>
<dbReference type="GO" id="GO:0022625">
    <property type="term" value="C:cytosolic large ribosomal subunit"/>
    <property type="evidence" value="ECO:0007669"/>
    <property type="project" value="TreeGrafter"/>
</dbReference>
<evidence type="ECO:0000256" key="5">
    <source>
        <dbReference type="ARBA" id="ARBA00023274"/>
    </source>
</evidence>
<dbReference type="Gene3D" id="3.30.420.100">
    <property type="match status" value="1"/>
</dbReference>
<dbReference type="GO" id="GO:0006412">
    <property type="term" value="P:translation"/>
    <property type="evidence" value="ECO:0007669"/>
    <property type="project" value="InterPro"/>
</dbReference>
<keyword evidence="4" id="KW-0689">Ribosomal protein</keyword>
<dbReference type="EMBL" id="UINC01056944">
    <property type="protein sequence ID" value="SVB77580.1"/>
    <property type="molecule type" value="Genomic_DNA"/>
</dbReference>
<dbReference type="PANTHER" id="PTHR12899">
    <property type="entry name" value="39S RIBOSOMAL PROTEIN L18, MITOCHONDRIAL"/>
    <property type="match status" value="1"/>
</dbReference>
<keyword evidence="3" id="KW-0694">RNA-binding</keyword>
<protein>
    <recommendedName>
        <fullName evidence="7">50S ribosomal protein L18</fullName>
    </recommendedName>
</protein>
<dbReference type="HAMAP" id="MF_01337_B">
    <property type="entry name" value="Ribosomal_uL18_B"/>
    <property type="match status" value="1"/>
</dbReference>
<keyword evidence="2" id="KW-0699">rRNA-binding</keyword>
<keyword evidence="5" id="KW-0687">Ribonucleoprotein</keyword>
<dbReference type="InterPro" id="IPR004389">
    <property type="entry name" value="Ribosomal_uL18_bac-type"/>
</dbReference>
<evidence type="ECO:0000256" key="3">
    <source>
        <dbReference type="ARBA" id="ARBA00022884"/>
    </source>
</evidence>
<reference evidence="6" key="1">
    <citation type="submission" date="2018-05" db="EMBL/GenBank/DDBJ databases">
        <authorList>
            <person name="Lanie J.A."/>
            <person name="Ng W.-L."/>
            <person name="Kazmierczak K.M."/>
            <person name="Andrzejewski T.M."/>
            <person name="Davidsen T.M."/>
            <person name="Wayne K.J."/>
            <person name="Tettelin H."/>
            <person name="Glass J.I."/>
            <person name="Rusch D."/>
            <person name="Podicherti R."/>
            <person name="Tsui H.-C.T."/>
            <person name="Winkler M.E."/>
        </authorList>
    </citation>
    <scope>NUCLEOTIDE SEQUENCE</scope>
</reference>
<dbReference type="GO" id="GO:0008097">
    <property type="term" value="F:5S rRNA binding"/>
    <property type="evidence" value="ECO:0007669"/>
    <property type="project" value="TreeGrafter"/>
</dbReference>
<evidence type="ECO:0000256" key="1">
    <source>
        <dbReference type="ARBA" id="ARBA00007116"/>
    </source>
</evidence>
<dbReference type="AlphaFoldDB" id="A0A382GR23"/>
<dbReference type="NCBIfam" id="TIGR00060">
    <property type="entry name" value="L18_bact"/>
    <property type="match status" value="1"/>
</dbReference>
<dbReference type="Pfam" id="PF00861">
    <property type="entry name" value="Ribosomal_L18p"/>
    <property type="match status" value="1"/>
</dbReference>
<gene>
    <name evidence="6" type="ORF">METZ01_LOCUS230434</name>
</gene>
<dbReference type="SUPFAM" id="SSF53137">
    <property type="entry name" value="Translational machinery components"/>
    <property type="match status" value="1"/>
</dbReference>
<comment type="similarity">
    <text evidence="1">Belongs to the universal ribosomal protein uL18 family.</text>
</comment>
<dbReference type="GO" id="GO:0003735">
    <property type="term" value="F:structural constituent of ribosome"/>
    <property type="evidence" value="ECO:0007669"/>
    <property type="project" value="InterPro"/>
</dbReference>
<dbReference type="InterPro" id="IPR057268">
    <property type="entry name" value="Ribosomal_L18"/>
</dbReference>
<dbReference type="FunFam" id="3.30.420.100:FF:000001">
    <property type="entry name" value="50S ribosomal protein L18"/>
    <property type="match status" value="1"/>
</dbReference>